<accession>A0A1Z5RK65</accession>
<reference evidence="3" key="2">
    <citation type="journal article" date="2018" name="Plant J.">
        <title>The Sorghum bicolor reference genome: improved assembly, gene annotations, a transcriptome atlas, and signatures of genome organization.</title>
        <authorList>
            <person name="McCormick R.F."/>
            <person name="Truong S.K."/>
            <person name="Sreedasyam A."/>
            <person name="Jenkins J."/>
            <person name="Shu S."/>
            <person name="Sims D."/>
            <person name="Kennedy M."/>
            <person name="Amirebrahimi M."/>
            <person name="Weers B.D."/>
            <person name="McKinley B."/>
            <person name="Mattison A."/>
            <person name="Morishige D.T."/>
            <person name="Grimwood J."/>
            <person name="Schmutz J."/>
            <person name="Mullet J.E."/>
        </authorList>
    </citation>
    <scope>NUCLEOTIDE SEQUENCE [LARGE SCALE GENOMIC DNA]</scope>
    <source>
        <strain evidence="3">cv. BTx623</strain>
    </source>
</reference>
<proteinExistence type="predicted"/>
<evidence type="ECO:0000313" key="2">
    <source>
        <dbReference type="EMBL" id="OQU83855.1"/>
    </source>
</evidence>
<dbReference type="InParanoid" id="A0A1Z5RK65"/>
<dbReference type="EMBL" id="CM000764">
    <property type="protein sequence ID" value="OQU83855.1"/>
    <property type="molecule type" value="Genomic_DNA"/>
</dbReference>
<dbReference type="Proteomes" id="UP000000768">
    <property type="component" value="Chromosome 5"/>
</dbReference>
<dbReference type="AlphaFoldDB" id="A0A1Z5RK65"/>
<feature type="region of interest" description="Disordered" evidence="1">
    <location>
        <begin position="51"/>
        <end position="135"/>
    </location>
</feature>
<name>A0A1Z5RK65_SORBI</name>
<gene>
    <name evidence="2" type="ORF">SORBI_3005G188900</name>
</gene>
<feature type="compositionally biased region" description="Low complexity" evidence="1">
    <location>
        <begin position="114"/>
        <end position="135"/>
    </location>
</feature>
<protein>
    <submittedName>
        <fullName evidence="2">Uncharacterized protein</fullName>
    </submittedName>
</protein>
<reference evidence="2 3" key="1">
    <citation type="journal article" date="2009" name="Nature">
        <title>The Sorghum bicolor genome and the diversification of grasses.</title>
        <authorList>
            <person name="Paterson A.H."/>
            <person name="Bowers J.E."/>
            <person name="Bruggmann R."/>
            <person name="Dubchak I."/>
            <person name="Grimwood J."/>
            <person name="Gundlach H."/>
            <person name="Haberer G."/>
            <person name="Hellsten U."/>
            <person name="Mitros T."/>
            <person name="Poliakov A."/>
            <person name="Schmutz J."/>
            <person name="Spannagl M."/>
            <person name="Tang H."/>
            <person name="Wang X."/>
            <person name="Wicker T."/>
            <person name="Bharti A.K."/>
            <person name="Chapman J."/>
            <person name="Feltus F.A."/>
            <person name="Gowik U."/>
            <person name="Grigoriev I.V."/>
            <person name="Lyons E."/>
            <person name="Maher C.A."/>
            <person name="Martis M."/>
            <person name="Narechania A."/>
            <person name="Otillar R.P."/>
            <person name="Penning B.W."/>
            <person name="Salamov A.A."/>
            <person name="Wang Y."/>
            <person name="Zhang L."/>
            <person name="Carpita N.C."/>
            <person name="Freeling M."/>
            <person name="Gingle A.R."/>
            <person name="Hash C.T."/>
            <person name="Keller B."/>
            <person name="Klein P."/>
            <person name="Kresovich S."/>
            <person name="McCann M.C."/>
            <person name="Ming R."/>
            <person name="Peterson D.G."/>
            <person name="Mehboob-ur-Rahman"/>
            <person name="Ware D."/>
            <person name="Westhoff P."/>
            <person name="Mayer K.F."/>
            <person name="Messing J."/>
            <person name="Rokhsar D.S."/>
        </authorList>
    </citation>
    <scope>NUCLEOTIDE SEQUENCE [LARGE SCALE GENOMIC DNA]</scope>
    <source>
        <strain evidence="3">cv. BTx623</strain>
    </source>
</reference>
<feature type="region of interest" description="Disordered" evidence="1">
    <location>
        <begin position="228"/>
        <end position="249"/>
    </location>
</feature>
<evidence type="ECO:0000256" key="1">
    <source>
        <dbReference type="SAM" id="MobiDB-lite"/>
    </source>
</evidence>
<dbReference type="Gramene" id="OQU83855">
    <property type="protein sequence ID" value="OQU83855"/>
    <property type="gene ID" value="SORBI_3005G188900"/>
</dbReference>
<evidence type="ECO:0000313" key="3">
    <source>
        <dbReference type="Proteomes" id="UP000000768"/>
    </source>
</evidence>
<keyword evidence="3" id="KW-1185">Reference proteome</keyword>
<sequence>MLVFLSVLQPPASVGLPPLDLRWPSDRAGSHAPRAPLRARSLCPCRRRRRWARPRPRCAPDPAARAEQDAGGHAPLPVADFGGLRAPAPAARAEEDVGGHAPLSAAYSGGRPCPRGVRSPRPAAGRAAAGGHAPRPRRALALAARAEQDVGGHAPCPRRAAAGGAHCPTCAAPARTLVPAPCCPCCHPPVAAPRAPAVRRLPERPCRCPLPTPRMPVATPVAEELRPAVSRRWSPPAARTNSGDRQRNLGTSISKSFAAVLHRPVQSLLFAGVNGYRLLEWESHLRDTFVSDEKMYSHVFVTRVWRQAVLKIESDKEEHSVEKASRGNTTVDYY</sequence>
<organism evidence="2 3">
    <name type="scientific">Sorghum bicolor</name>
    <name type="common">Sorghum</name>
    <name type="synonym">Sorghum vulgare</name>
    <dbReference type="NCBI Taxonomy" id="4558"/>
    <lineage>
        <taxon>Eukaryota</taxon>
        <taxon>Viridiplantae</taxon>
        <taxon>Streptophyta</taxon>
        <taxon>Embryophyta</taxon>
        <taxon>Tracheophyta</taxon>
        <taxon>Spermatophyta</taxon>
        <taxon>Magnoliopsida</taxon>
        <taxon>Liliopsida</taxon>
        <taxon>Poales</taxon>
        <taxon>Poaceae</taxon>
        <taxon>PACMAD clade</taxon>
        <taxon>Panicoideae</taxon>
        <taxon>Andropogonodae</taxon>
        <taxon>Andropogoneae</taxon>
        <taxon>Sorghinae</taxon>
        <taxon>Sorghum</taxon>
    </lineage>
</organism>